<dbReference type="EMBL" id="LAZR01066654">
    <property type="protein sequence ID" value="KKK53142.1"/>
    <property type="molecule type" value="Genomic_DNA"/>
</dbReference>
<name>A0A0F8W8J2_9ZZZZ</name>
<comment type="caution">
    <text evidence="2">The sequence shown here is derived from an EMBL/GenBank/DDBJ whole genome shotgun (WGS) entry which is preliminary data.</text>
</comment>
<evidence type="ECO:0000313" key="2">
    <source>
        <dbReference type="EMBL" id="KKK53142.1"/>
    </source>
</evidence>
<feature type="region of interest" description="Disordered" evidence="1">
    <location>
        <begin position="1"/>
        <end position="31"/>
    </location>
</feature>
<evidence type="ECO:0000256" key="1">
    <source>
        <dbReference type="SAM" id="MobiDB-lite"/>
    </source>
</evidence>
<proteinExistence type="predicted"/>
<accession>A0A0F8W8J2</accession>
<dbReference type="AlphaFoldDB" id="A0A0F8W8J2"/>
<organism evidence="2">
    <name type="scientific">marine sediment metagenome</name>
    <dbReference type="NCBI Taxonomy" id="412755"/>
    <lineage>
        <taxon>unclassified sequences</taxon>
        <taxon>metagenomes</taxon>
        <taxon>ecological metagenomes</taxon>
    </lineage>
</organism>
<feature type="non-terminal residue" evidence="2">
    <location>
        <position position="107"/>
    </location>
</feature>
<gene>
    <name evidence="2" type="ORF">LCGC14_3097730</name>
</gene>
<reference evidence="2" key="1">
    <citation type="journal article" date="2015" name="Nature">
        <title>Complex archaea that bridge the gap between prokaryotes and eukaryotes.</title>
        <authorList>
            <person name="Spang A."/>
            <person name="Saw J.H."/>
            <person name="Jorgensen S.L."/>
            <person name="Zaremba-Niedzwiedzka K."/>
            <person name="Martijn J."/>
            <person name="Lind A.E."/>
            <person name="van Eijk R."/>
            <person name="Schleper C."/>
            <person name="Guy L."/>
            <person name="Ettema T.J."/>
        </authorList>
    </citation>
    <scope>NUCLEOTIDE SEQUENCE</scope>
</reference>
<sequence length="107" mass="12099">MIDPETLNEAGKATRFSKENQPEKRGRRPSSIKKYFKDNKISATDKALLFENILNRYTAKDLSVMLKTKEFPDGKEMSGLIWGFLIAWIADSKKGWSAGGIHSAMMD</sequence>
<protein>
    <submittedName>
        <fullName evidence="2">Uncharacterized protein</fullName>
    </submittedName>
</protein>